<keyword evidence="4" id="KW-0547">Nucleotide-binding</keyword>
<dbReference type="GO" id="GO:0005524">
    <property type="term" value="F:ATP binding"/>
    <property type="evidence" value="ECO:0007669"/>
    <property type="project" value="UniProtKB-KW"/>
</dbReference>
<dbReference type="Pfam" id="PF00005">
    <property type="entry name" value="ABC_tran"/>
    <property type="match status" value="2"/>
</dbReference>
<evidence type="ECO:0000313" key="8">
    <source>
        <dbReference type="Proteomes" id="UP000824083"/>
    </source>
</evidence>
<name>A0A9D1LG92_9BURK</name>
<dbReference type="EMBL" id="DVMY01000077">
    <property type="protein sequence ID" value="HIU37557.1"/>
    <property type="molecule type" value="Genomic_DNA"/>
</dbReference>
<sequence>MSDKNLHHKNLIEVKNLKIMPRANPRDAILKGVDFEVKAGESLALLGESGAGKSLALQAVCGLLPPCLTASGSVKLHGLEVLPQGYNRSDRGKKILYLSQQPTTAFDPLEEIGPQLIETIITHFPSLTKKEATKTICETLSLLRIADPNFVLSHYPHELSGGMLQRAMIACALILKPEVVVADEPTSALDALSVQEVLQGLNRIRKETDATLIVVTHHLSVAQALADRIIVMKNGQIVESGLTDIVSRPQTPYFQHLIEMREELSATFNNLELSTEPTRETDSKVKSLSNNCLIETHHLYKAYPTSRRIFPSRAEFHSVLKGVDLQINRAEIVGLAGASGVGKTTLARLILGLEKPEKGSISIEGEDLFSWRKRHCACMSVIFQNYTQSVDPSWTIREILSEPIELKCLSLNRNERQYFEEKLKDLSLKTTLQSVGLDENKLDRFPHELSGGELQRVCIARALIAEPKLIVFDEALSSLDASIQGEIIKLLKKLPKRDAAWLFISHDIKALTALCDRILFLHDGQIIESIAKNDLFKTRHPVVRQMIEAAQLL</sequence>
<dbReference type="InterPro" id="IPR003439">
    <property type="entry name" value="ABC_transporter-like_ATP-bd"/>
</dbReference>
<dbReference type="Gene3D" id="3.40.50.300">
    <property type="entry name" value="P-loop containing nucleotide triphosphate hydrolases"/>
    <property type="match status" value="2"/>
</dbReference>
<dbReference type="AlphaFoldDB" id="A0A9D1LG92"/>
<dbReference type="Proteomes" id="UP000824083">
    <property type="component" value="Unassembled WGS sequence"/>
</dbReference>
<organism evidence="7 8">
    <name type="scientific">Candidatus Aphodousia faecigallinarum</name>
    <dbReference type="NCBI Taxonomy" id="2840677"/>
    <lineage>
        <taxon>Bacteria</taxon>
        <taxon>Pseudomonadati</taxon>
        <taxon>Pseudomonadota</taxon>
        <taxon>Betaproteobacteria</taxon>
        <taxon>Burkholderiales</taxon>
        <taxon>Sutterellaceae</taxon>
        <taxon>Sutterellaceae incertae sedis</taxon>
        <taxon>Candidatus Aphodousia</taxon>
    </lineage>
</organism>
<evidence type="ECO:0000256" key="5">
    <source>
        <dbReference type="ARBA" id="ARBA00022840"/>
    </source>
</evidence>
<dbReference type="GO" id="GO:0055085">
    <property type="term" value="P:transmembrane transport"/>
    <property type="evidence" value="ECO:0007669"/>
    <property type="project" value="UniProtKB-ARBA"/>
</dbReference>
<feature type="domain" description="ABC transporter" evidence="6">
    <location>
        <begin position="12"/>
        <end position="259"/>
    </location>
</feature>
<keyword evidence="2" id="KW-0813">Transport</keyword>
<comment type="similarity">
    <text evidence="1">Belongs to the ABC transporter superfamily.</text>
</comment>
<keyword evidence="3" id="KW-1003">Cell membrane</keyword>
<dbReference type="InterPro" id="IPR003593">
    <property type="entry name" value="AAA+_ATPase"/>
</dbReference>
<dbReference type="SUPFAM" id="SSF52540">
    <property type="entry name" value="P-loop containing nucleoside triphosphate hydrolases"/>
    <property type="match status" value="2"/>
</dbReference>
<proteinExistence type="inferred from homology"/>
<evidence type="ECO:0000256" key="4">
    <source>
        <dbReference type="ARBA" id="ARBA00022741"/>
    </source>
</evidence>
<dbReference type="CDD" id="cd03257">
    <property type="entry name" value="ABC_NikE_OppD_transporters"/>
    <property type="match status" value="2"/>
</dbReference>
<reference evidence="7" key="1">
    <citation type="submission" date="2020-10" db="EMBL/GenBank/DDBJ databases">
        <authorList>
            <person name="Gilroy R."/>
        </authorList>
    </citation>
    <scope>NUCLEOTIDE SEQUENCE</scope>
    <source>
        <strain evidence="7">7463</strain>
    </source>
</reference>
<feature type="domain" description="ABC transporter" evidence="6">
    <location>
        <begin position="294"/>
        <end position="548"/>
    </location>
</feature>
<evidence type="ECO:0000256" key="3">
    <source>
        <dbReference type="ARBA" id="ARBA00022475"/>
    </source>
</evidence>
<dbReference type="InterPro" id="IPR027417">
    <property type="entry name" value="P-loop_NTPase"/>
</dbReference>
<dbReference type="SMART" id="SM00382">
    <property type="entry name" value="AAA"/>
    <property type="match status" value="2"/>
</dbReference>
<evidence type="ECO:0000259" key="6">
    <source>
        <dbReference type="PROSITE" id="PS50893"/>
    </source>
</evidence>
<dbReference type="PANTHER" id="PTHR43776">
    <property type="entry name" value="TRANSPORT ATP-BINDING PROTEIN"/>
    <property type="match status" value="1"/>
</dbReference>
<dbReference type="GO" id="GO:0016887">
    <property type="term" value="F:ATP hydrolysis activity"/>
    <property type="evidence" value="ECO:0007669"/>
    <property type="project" value="InterPro"/>
</dbReference>
<protein>
    <submittedName>
        <fullName evidence="7">ABC transporter ATP-binding protein</fullName>
    </submittedName>
</protein>
<gene>
    <name evidence="7" type="ORF">IAC56_04725</name>
</gene>
<dbReference type="InterPro" id="IPR050319">
    <property type="entry name" value="ABC_transp_ATP-bind"/>
</dbReference>
<reference evidence="7" key="2">
    <citation type="journal article" date="2021" name="PeerJ">
        <title>Extensive microbial diversity within the chicken gut microbiome revealed by metagenomics and culture.</title>
        <authorList>
            <person name="Gilroy R."/>
            <person name="Ravi A."/>
            <person name="Getino M."/>
            <person name="Pursley I."/>
            <person name="Horton D.L."/>
            <person name="Alikhan N.F."/>
            <person name="Baker D."/>
            <person name="Gharbi K."/>
            <person name="Hall N."/>
            <person name="Watson M."/>
            <person name="Adriaenssens E.M."/>
            <person name="Foster-Nyarko E."/>
            <person name="Jarju S."/>
            <person name="Secka A."/>
            <person name="Antonio M."/>
            <person name="Oren A."/>
            <person name="Chaudhuri R.R."/>
            <person name="La Ragione R."/>
            <person name="Hildebrand F."/>
            <person name="Pallen M.J."/>
        </authorList>
    </citation>
    <scope>NUCLEOTIDE SEQUENCE</scope>
    <source>
        <strain evidence="7">7463</strain>
    </source>
</reference>
<comment type="caution">
    <text evidence="7">The sequence shown here is derived from an EMBL/GenBank/DDBJ whole genome shotgun (WGS) entry which is preliminary data.</text>
</comment>
<dbReference type="PANTHER" id="PTHR43776:SF7">
    <property type="entry name" value="D,D-DIPEPTIDE TRANSPORT ATP-BINDING PROTEIN DDPF-RELATED"/>
    <property type="match status" value="1"/>
</dbReference>
<evidence type="ECO:0000256" key="2">
    <source>
        <dbReference type="ARBA" id="ARBA00022448"/>
    </source>
</evidence>
<evidence type="ECO:0000313" key="7">
    <source>
        <dbReference type="EMBL" id="HIU37557.1"/>
    </source>
</evidence>
<accession>A0A9D1LG92</accession>
<keyword evidence="5 7" id="KW-0067">ATP-binding</keyword>
<keyword evidence="3" id="KW-0472">Membrane</keyword>
<dbReference type="InterPro" id="IPR017871">
    <property type="entry name" value="ABC_transporter-like_CS"/>
</dbReference>
<evidence type="ECO:0000256" key="1">
    <source>
        <dbReference type="ARBA" id="ARBA00005417"/>
    </source>
</evidence>
<dbReference type="PROSITE" id="PS00211">
    <property type="entry name" value="ABC_TRANSPORTER_1"/>
    <property type="match status" value="2"/>
</dbReference>
<dbReference type="PROSITE" id="PS50893">
    <property type="entry name" value="ABC_TRANSPORTER_2"/>
    <property type="match status" value="2"/>
</dbReference>